<name>A0ABY7CPI2_9BASI</name>
<reference evidence="2" key="1">
    <citation type="submission" date="2022-10" db="EMBL/GenBank/DDBJ databases">
        <title>Puccinia triticina Genome sequencing and assembly.</title>
        <authorList>
            <person name="Li C."/>
        </authorList>
    </citation>
    <scope>NUCLEOTIDE SEQUENCE</scope>
    <source>
        <strain evidence="2">Pt15</strain>
    </source>
</reference>
<evidence type="ECO:0000313" key="3">
    <source>
        <dbReference type="Proteomes" id="UP001164743"/>
    </source>
</evidence>
<keyword evidence="3" id="KW-1185">Reference proteome</keyword>
<dbReference type="EMBL" id="CP110427">
    <property type="protein sequence ID" value="WAQ86580.1"/>
    <property type="molecule type" value="Genomic_DNA"/>
</dbReference>
<gene>
    <name evidence="2" type="ORF">PtA15_7A306</name>
</gene>
<protein>
    <submittedName>
        <fullName evidence="2">Uncharacterized protein</fullName>
    </submittedName>
</protein>
<dbReference type="GeneID" id="77811795"/>
<organism evidence="2 3">
    <name type="scientific">Puccinia triticina</name>
    <dbReference type="NCBI Taxonomy" id="208348"/>
    <lineage>
        <taxon>Eukaryota</taxon>
        <taxon>Fungi</taxon>
        <taxon>Dikarya</taxon>
        <taxon>Basidiomycota</taxon>
        <taxon>Pucciniomycotina</taxon>
        <taxon>Pucciniomycetes</taxon>
        <taxon>Pucciniales</taxon>
        <taxon>Pucciniaceae</taxon>
        <taxon>Puccinia</taxon>
    </lineage>
</organism>
<dbReference type="RefSeq" id="XP_053022135.1">
    <property type="nucleotide sequence ID" value="XM_053170900.1"/>
</dbReference>
<dbReference type="Proteomes" id="UP001164743">
    <property type="component" value="Chromosome 7A"/>
</dbReference>
<evidence type="ECO:0000256" key="1">
    <source>
        <dbReference type="SAM" id="MobiDB-lite"/>
    </source>
</evidence>
<accession>A0ABY7CPI2</accession>
<feature type="region of interest" description="Disordered" evidence="1">
    <location>
        <begin position="43"/>
        <end position="71"/>
    </location>
</feature>
<evidence type="ECO:0000313" key="2">
    <source>
        <dbReference type="EMBL" id="WAQ86580.1"/>
    </source>
</evidence>
<proteinExistence type="predicted"/>
<sequence length="71" mass="7934">MTSKIPNAKTQYTSNASERYPVTAPWLMAFGNQSNTQAKHKHSFKKDPRASTFLPGQGRKPVMLPNPSLVF</sequence>